<proteinExistence type="predicted"/>
<name>A0A371CS46_9APHY</name>
<reference evidence="2 3" key="1">
    <citation type="journal article" date="2018" name="Biotechnol. Biofuels">
        <title>Integrative visual omics of the white-rot fungus Polyporus brumalis exposes the biotechnological potential of its oxidative enzymes for delignifying raw plant biomass.</title>
        <authorList>
            <person name="Miyauchi S."/>
            <person name="Rancon A."/>
            <person name="Drula E."/>
            <person name="Hage H."/>
            <person name="Chaduli D."/>
            <person name="Favel A."/>
            <person name="Grisel S."/>
            <person name="Henrissat B."/>
            <person name="Herpoel-Gimbert I."/>
            <person name="Ruiz-Duenas F.J."/>
            <person name="Chevret D."/>
            <person name="Hainaut M."/>
            <person name="Lin J."/>
            <person name="Wang M."/>
            <person name="Pangilinan J."/>
            <person name="Lipzen A."/>
            <person name="Lesage-Meessen L."/>
            <person name="Navarro D."/>
            <person name="Riley R."/>
            <person name="Grigoriev I.V."/>
            <person name="Zhou S."/>
            <person name="Raouche S."/>
            <person name="Rosso M.N."/>
        </authorList>
    </citation>
    <scope>NUCLEOTIDE SEQUENCE [LARGE SCALE GENOMIC DNA]</scope>
    <source>
        <strain evidence="2 3">BRFM 1820</strain>
    </source>
</reference>
<dbReference type="EMBL" id="KZ857471">
    <property type="protein sequence ID" value="RDX43067.1"/>
    <property type="molecule type" value="Genomic_DNA"/>
</dbReference>
<feature type="region of interest" description="Disordered" evidence="1">
    <location>
        <begin position="180"/>
        <end position="199"/>
    </location>
</feature>
<organism evidence="2 3">
    <name type="scientific">Lentinus brumalis</name>
    <dbReference type="NCBI Taxonomy" id="2498619"/>
    <lineage>
        <taxon>Eukaryota</taxon>
        <taxon>Fungi</taxon>
        <taxon>Dikarya</taxon>
        <taxon>Basidiomycota</taxon>
        <taxon>Agaricomycotina</taxon>
        <taxon>Agaricomycetes</taxon>
        <taxon>Polyporales</taxon>
        <taxon>Polyporaceae</taxon>
        <taxon>Lentinus</taxon>
    </lineage>
</organism>
<feature type="compositionally biased region" description="Polar residues" evidence="1">
    <location>
        <begin position="81"/>
        <end position="90"/>
    </location>
</feature>
<dbReference type="AlphaFoldDB" id="A0A371CS46"/>
<dbReference type="OrthoDB" id="2803524at2759"/>
<feature type="compositionally biased region" description="Basic and acidic residues" evidence="1">
    <location>
        <begin position="67"/>
        <end position="80"/>
    </location>
</feature>
<evidence type="ECO:0000313" key="2">
    <source>
        <dbReference type="EMBL" id="RDX43067.1"/>
    </source>
</evidence>
<dbReference type="Proteomes" id="UP000256964">
    <property type="component" value="Unassembled WGS sequence"/>
</dbReference>
<evidence type="ECO:0000313" key="3">
    <source>
        <dbReference type="Proteomes" id="UP000256964"/>
    </source>
</evidence>
<sequence length="278" mass="31198">MPPTGWPTDDQKDWLEDRNDAAIEARRTGAYSKWITATLHDWFLLWSEKTRLFGTFTGKLTPEQEAELGKATRHKQEVRTTDISLSSNVLSRPPAPSAIRSDLATGKASRAPQAREVYCRMYYDEDKQAVVNQELTAEREVLGRTLTKSETMAISRRLIDGFFDEEPEDVKEEIQTRVDEVKAARKAPPPPDDPNRKRTPEEYQNAIDAAPRIITKLLTPVHEDSGWCFSVVGAGPSPRHGGAIKSFAYVVHHALAARSRLTPVQGALRDQSFRPYAG</sequence>
<accession>A0A371CS46</accession>
<feature type="region of interest" description="Disordered" evidence="1">
    <location>
        <begin position="67"/>
        <end position="107"/>
    </location>
</feature>
<keyword evidence="3" id="KW-1185">Reference proteome</keyword>
<evidence type="ECO:0000256" key="1">
    <source>
        <dbReference type="SAM" id="MobiDB-lite"/>
    </source>
</evidence>
<gene>
    <name evidence="2" type="ORF">OH76DRAFT_1361680</name>
</gene>
<protein>
    <submittedName>
        <fullName evidence="2">Uncharacterized protein</fullName>
    </submittedName>
</protein>
<dbReference type="STRING" id="139420.A0A371CS46"/>